<evidence type="ECO:0000256" key="1">
    <source>
        <dbReference type="SAM" id="SignalP"/>
    </source>
</evidence>
<proteinExistence type="predicted"/>
<dbReference type="InterPro" id="IPR011008">
    <property type="entry name" value="Dimeric_a/b-barrel"/>
</dbReference>
<comment type="caution">
    <text evidence="3">The sequence shown here is derived from an EMBL/GenBank/DDBJ whole genome shotgun (WGS) entry which is preliminary data.</text>
</comment>
<accession>A0A5C6YY15</accession>
<evidence type="ECO:0000313" key="4">
    <source>
        <dbReference type="Proteomes" id="UP000321497"/>
    </source>
</evidence>
<feature type="domain" description="DUF1330" evidence="2">
    <location>
        <begin position="43"/>
        <end position="143"/>
    </location>
</feature>
<feature type="chain" id="PRO_5022877830" evidence="1">
    <location>
        <begin position="22"/>
        <end position="144"/>
    </location>
</feature>
<name>A0A5C6YY15_9FLAO</name>
<dbReference type="Pfam" id="PF07045">
    <property type="entry name" value="DUF1330"/>
    <property type="match status" value="1"/>
</dbReference>
<dbReference type="RefSeq" id="WP_111844106.1">
    <property type="nucleotide sequence ID" value="NZ_UEGI01000004.1"/>
</dbReference>
<reference evidence="3 4" key="1">
    <citation type="submission" date="2019-08" db="EMBL/GenBank/DDBJ databases">
        <title>Genome of Aequorivita antarctica SW49 (type strain).</title>
        <authorList>
            <person name="Bowman J.P."/>
        </authorList>
    </citation>
    <scope>NUCLEOTIDE SEQUENCE [LARGE SCALE GENOMIC DNA]</scope>
    <source>
        <strain evidence="3 4">SW49</strain>
    </source>
</reference>
<dbReference type="PANTHER" id="PTHR41521">
    <property type="match status" value="1"/>
</dbReference>
<dbReference type="Proteomes" id="UP000321497">
    <property type="component" value="Unassembled WGS sequence"/>
</dbReference>
<dbReference type="Gene3D" id="3.30.70.100">
    <property type="match status" value="1"/>
</dbReference>
<protein>
    <submittedName>
        <fullName evidence="3">DUF1330 domain-containing protein</fullName>
    </submittedName>
</protein>
<sequence>MRSKIFKLLIFLFMGVYSVQAQNSDPHGSVDSHITGMPSEKILMILDITVHDSLQYQTYRLKVEPLIEKFGGIYLVRSGGMAFDPDPNRKVTPVEGSWNPSRFIIIQWDSMEQLQNFSTSPEYKAVAKLRENSASTKSIVVKEY</sequence>
<keyword evidence="1" id="KW-0732">Signal</keyword>
<evidence type="ECO:0000259" key="2">
    <source>
        <dbReference type="Pfam" id="PF07045"/>
    </source>
</evidence>
<dbReference type="SUPFAM" id="SSF54909">
    <property type="entry name" value="Dimeric alpha+beta barrel"/>
    <property type="match status" value="1"/>
</dbReference>
<dbReference type="AlphaFoldDB" id="A0A5C6YY15"/>
<evidence type="ECO:0000313" key="3">
    <source>
        <dbReference type="EMBL" id="TXD72346.1"/>
    </source>
</evidence>
<dbReference type="InterPro" id="IPR010753">
    <property type="entry name" value="DUF1330"/>
</dbReference>
<organism evidence="3 4">
    <name type="scientific">Aequorivita antarctica</name>
    <dbReference type="NCBI Taxonomy" id="153266"/>
    <lineage>
        <taxon>Bacteria</taxon>
        <taxon>Pseudomonadati</taxon>
        <taxon>Bacteroidota</taxon>
        <taxon>Flavobacteriia</taxon>
        <taxon>Flavobacteriales</taxon>
        <taxon>Flavobacteriaceae</taxon>
        <taxon>Aequorivita</taxon>
    </lineage>
</organism>
<feature type="signal peptide" evidence="1">
    <location>
        <begin position="1"/>
        <end position="21"/>
    </location>
</feature>
<keyword evidence="4" id="KW-1185">Reference proteome</keyword>
<dbReference type="EMBL" id="VORT01000009">
    <property type="protein sequence ID" value="TXD72346.1"/>
    <property type="molecule type" value="Genomic_DNA"/>
</dbReference>
<gene>
    <name evidence="3" type="ORF">ESU54_13065</name>
</gene>
<dbReference type="PANTHER" id="PTHR41521:SF4">
    <property type="entry name" value="BLR0684 PROTEIN"/>
    <property type="match status" value="1"/>
</dbReference>
<dbReference type="OrthoDB" id="676420at2"/>